<dbReference type="Pfam" id="PF00850">
    <property type="entry name" value="Hist_deacetyl"/>
    <property type="match status" value="1"/>
</dbReference>
<dbReference type="InterPro" id="IPR000286">
    <property type="entry name" value="HDACs"/>
</dbReference>
<dbReference type="PANTHER" id="PTHR10625">
    <property type="entry name" value="HISTONE DEACETYLASE HDAC1-RELATED"/>
    <property type="match status" value="1"/>
</dbReference>
<comment type="similarity">
    <text evidence="2 13">Belongs to the histone deacetylase family. HD type 2 subfamily.</text>
</comment>
<feature type="region of interest" description="Disordered" evidence="16">
    <location>
        <begin position="274"/>
        <end position="310"/>
    </location>
</feature>
<dbReference type="RefSeq" id="XP_050555065.1">
    <property type="nucleotide sequence ID" value="XM_050699108.1"/>
</dbReference>
<evidence type="ECO:0000313" key="18">
    <source>
        <dbReference type="Proteomes" id="UP000829999"/>
    </source>
</evidence>
<dbReference type="Gene3D" id="3.40.800.20">
    <property type="entry name" value="Histone deacetylase domain"/>
    <property type="match status" value="1"/>
</dbReference>
<evidence type="ECO:0000256" key="7">
    <source>
        <dbReference type="ARBA" id="ARBA00022833"/>
    </source>
</evidence>
<dbReference type="GO" id="GO:0141221">
    <property type="term" value="F:histone deacetylase activity, hydrolytic mechanism"/>
    <property type="evidence" value="ECO:0007669"/>
    <property type="project" value="UniProtKB-EC"/>
</dbReference>
<dbReference type="GO" id="GO:0040029">
    <property type="term" value="P:epigenetic regulation of gene expression"/>
    <property type="evidence" value="ECO:0007669"/>
    <property type="project" value="TreeGrafter"/>
</dbReference>
<feature type="region of interest" description="Disordered" evidence="16">
    <location>
        <begin position="889"/>
        <end position="922"/>
    </location>
</feature>
<comment type="function">
    <text evidence="13">Responsible for the deacetylation of lysine residues on the N-terminal part of the core histones (H2A, H2B, H3 and H4). Histone deacetylation gives a tag for epigenetic repression and plays an important role in transcriptional regulation, cell cycle progression and developmental events.</text>
</comment>
<sequence length="922" mass="98321">MADEPGRSSSNSAEMAHESGGGADGSPQHTPSPPHAPRLPIADTSFHQQIMQNQNPRKNHIAERAKQTLESSFLMQLKKQQQLQQEILLQHFQQQRQQLAQEHEQQLMHHLKVNMLQLWEQQKAMEEAAARREAREALEAREARERHERHERDRVDLLRKKDKHEHSANASTEVKQKLQQFLKKKQASANGTVPGSSYRNWGIVKSSSGESITSTGATATHPYRLAAPLPLALNAAPPQPSPDYPLRKTASEPNMLKVRLKARVIERRASPLARRPFKTRVKHRNCDGSSPRGSPPGGAGVGGAGGAGATAPIREEEEGCGRAADLLFSSPSMPNISLGRPHVPAPRLAPPPPLAVLPPVSEAEGWAALGGRLAKRPLGRTHSAPLPLGDPALTPPSAHHYLRDQIRKTVLTRAHDAAAAQLREEEGEVIDLTARRAPAPAAPAAPPAPPCEPAPLARALSSPLVGARTPATGLAYDALMLKHGCACGAHAPTHPEHGGRLQSVWARLCETGLVARAERTRPRKATFEELQSVHSEAHVAVFGGRGAGGAGGALGGVRQLVRLACGGLGVDSDTAWSDAHTPAAARAAAGAVLDLAVRTAKGELRNGFAVVRPPGHHAEPNQAMGFCFFNSVAIAARILHTRHRLQRILIVDWDVHHGNGTQQIFYSDPHVLYMSIHRHDDGNFFPGTGAASEAGAGPGLGYTVNVAWCGGTNPPLADAEYLAAFRSVIMPIAKEYDPEIVLVSCGFDAAAGHPAPLGGYNVSAACFAHMTRELQQLAGGKLVLALEGGYDLPAMCDCAQECVRALLGERGAAPALAELARVPHARAQAALRATIAVHASTWRGLKRGAELLAVSALDAAPAVAAARLGRLQTERDAADTCQAMATLSMHQPAHSHHANSDHRSADSSRSVSEEPMEQDEGK</sequence>
<feature type="compositionally biased region" description="Gly residues" evidence="16">
    <location>
        <begin position="295"/>
        <end position="308"/>
    </location>
</feature>
<keyword evidence="5 15" id="KW-0479">Metal-binding</keyword>
<dbReference type="GO" id="GO:0046872">
    <property type="term" value="F:metal ion binding"/>
    <property type="evidence" value="ECO:0007669"/>
    <property type="project" value="UniProtKB-KW"/>
</dbReference>
<dbReference type="GeneID" id="118269201"/>
<evidence type="ECO:0000256" key="16">
    <source>
        <dbReference type="SAM" id="MobiDB-lite"/>
    </source>
</evidence>
<keyword evidence="8 13" id="KW-0156">Chromatin regulator</keyword>
<evidence type="ECO:0000313" key="19">
    <source>
        <dbReference type="RefSeq" id="XP_050555065.1"/>
    </source>
</evidence>
<feature type="region of interest" description="Disordered" evidence="16">
    <location>
        <begin position="1"/>
        <end position="40"/>
    </location>
</feature>
<feature type="domain" description="Histone deacetylase" evidence="17">
    <location>
        <begin position="494"/>
        <end position="806"/>
    </location>
</feature>
<dbReference type="EC" id="3.5.1.98" evidence="3 13"/>
<keyword evidence="9 13" id="KW-0805">Transcription regulation</keyword>
<evidence type="ECO:0000256" key="12">
    <source>
        <dbReference type="ARBA" id="ARBA00048287"/>
    </source>
</evidence>
<dbReference type="OrthoDB" id="5232919at2759"/>
<feature type="active site" evidence="14">
    <location>
        <position position="617"/>
    </location>
</feature>
<keyword evidence="10 13" id="KW-0804">Transcription</keyword>
<keyword evidence="11" id="KW-0539">Nucleus</keyword>
<evidence type="ECO:0000256" key="3">
    <source>
        <dbReference type="ARBA" id="ARBA00012111"/>
    </source>
</evidence>
<evidence type="ECO:0000256" key="4">
    <source>
        <dbReference type="ARBA" id="ARBA00022491"/>
    </source>
</evidence>
<feature type="binding site" evidence="15">
    <location>
        <position position="494"/>
    </location>
    <ligand>
        <name>Zn(2+)</name>
        <dbReference type="ChEBI" id="CHEBI:29105"/>
    </ligand>
</feature>
<evidence type="ECO:0000259" key="17">
    <source>
        <dbReference type="Pfam" id="PF00850"/>
    </source>
</evidence>
<dbReference type="PRINTS" id="PR01270">
    <property type="entry name" value="HDASUPER"/>
</dbReference>
<accession>A0A9R0F0S6</accession>
<protein>
    <recommendedName>
        <fullName evidence="3 13">Histone deacetylase</fullName>
        <ecNumber evidence="3 13">3.5.1.98</ecNumber>
    </recommendedName>
</protein>
<gene>
    <name evidence="19" type="primary">LOC118269201</name>
</gene>
<dbReference type="AlphaFoldDB" id="A0A9R0F0S6"/>
<feature type="region of interest" description="Disordered" evidence="16">
    <location>
        <begin position="378"/>
        <end position="397"/>
    </location>
</feature>
<name>A0A9R0F0S6_SPOFR</name>
<proteinExistence type="inferred from homology"/>
<dbReference type="PANTHER" id="PTHR10625:SF5">
    <property type="entry name" value="HISTONE DEACETYLASE"/>
    <property type="match status" value="1"/>
</dbReference>
<feature type="binding site" evidence="15">
    <location>
        <position position="487"/>
    </location>
    <ligand>
        <name>Zn(2+)</name>
        <dbReference type="ChEBI" id="CHEBI:29105"/>
    </ligand>
</feature>
<reference evidence="19" key="1">
    <citation type="submission" date="2025-08" db="UniProtKB">
        <authorList>
            <consortium name="RefSeq"/>
        </authorList>
    </citation>
    <scope>IDENTIFICATION</scope>
    <source>
        <tissue evidence="19">Whole larval tissue</tissue>
    </source>
</reference>
<evidence type="ECO:0000256" key="13">
    <source>
        <dbReference type="PIRNR" id="PIRNR037911"/>
    </source>
</evidence>
<dbReference type="Gene3D" id="6.10.250.1550">
    <property type="match status" value="1"/>
</dbReference>
<organism evidence="18 19">
    <name type="scientific">Spodoptera frugiperda</name>
    <name type="common">Fall armyworm</name>
    <dbReference type="NCBI Taxonomy" id="7108"/>
    <lineage>
        <taxon>Eukaryota</taxon>
        <taxon>Metazoa</taxon>
        <taxon>Ecdysozoa</taxon>
        <taxon>Arthropoda</taxon>
        <taxon>Hexapoda</taxon>
        <taxon>Insecta</taxon>
        <taxon>Pterygota</taxon>
        <taxon>Neoptera</taxon>
        <taxon>Endopterygota</taxon>
        <taxon>Lepidoptera</taxon>
        <taxon>Glossata</taxon>
        <taxon>Ditrysia</taxon>
        <taxon>Noctuoidea</taxon>
        <taxon>Noctuidae</taxon>
        <taxon>Amphipyrinae</taxon>
        <taxon>Spodoptera</taxon>
    </lineage>
</organism>
<feature type="binding site" evidence="15">
    <location>
        <position position="565"/>
    </location>
    <ligand>
        <name>Zn(2+)</name>
        <dbReference type="ChEBI" id="CHEBI:29105"/>
    </ligand>
</feature>
<dbReference type="CTD" id="9759"/>
<evidence type="ECO:0000256" key="15">
    <source>
        <dbReference type="PIRSR" id="PIRSR037911-2"/>
    </source>
</evidence>
<feature type="region of interest" description="Disordered" evidence="16">
    <location>
        <begin position="140"/>
        <end position="175"/>
    </location>
</feature>
<evidence type="ECO:0000256" key="11">
    <source>
        <dbReference type="ARBA" id="ARBA00023242"/>
    </source>
</evidence>
<evidence type="ECO:0000256" key="9">
    <source>
        <dbReference type="ARBA" id="ARBA00023015"/>
    </source>
</evidence>
<evidence type="ECO:0000256" key="6">
    <source>
        <dbReference type="ARBA" id="ARBA00022801"/>
    </source>
</evidence>
<evidence type="ECO:0000256" key="10">
    <source>
        <dbReference type="ARBA" id="ARBA00023163"/>
    </source>
</evidence>
<dbReference type="GO" id="GO:0000122">
    <property type="term" value="P:negative regulation of transcription by RNA polymerase II"/>
    <property type="evidence" value="ECO:0007669"/>
    <property type="project" value="InterPro"/>
</dbReference>
<dbReference type="InterPro" id="IPR037138">
    <property type="entry name" value="His_deacetylse_dom_sf"/>
</dbReference>
<evidence type="ECO:0000256" key="14">
    <source>
        <dbReference type="PIRSR" id="PIRSR037911-1"/>
    </source>
</evidence>
<keyword evidence="6 13" id="KW-0378">Hydrolase</keyword>
<dbReference type="PIRSF" id="PIRSF037911">
    <property type="entry name" value="HDAC_II_euk"/>
    <property type="match status" value="1"/>
</dbReference>
<dbReference type="SUPFAM" id="SSF52768">
    <property type="entry name" value="Arginase/deacetylase"/>
    <property type="match status" value="1"/>
</dbReference>
<dbReference type="InterPro" id="IPR023696">
    <property type="entry name" value="Ureohydrolase_dom_sf"/>
</dbReference>
<dbReference type="InterPro" id="IPR023801">
    <property type="entry name" value="His_deacetylse_dom"/>
</dbReference>
<evidence type="ECO:0000256" key="1">
    <source>
        <dbReference type="ARBA" id="ARBA00004123"/>
    </source>
</evidence>
<evidence type="ECO:0000256" key="5">
    <source>
        <dbReference type="ARBA" id="ARBA00022723"/>
    </source>
</evidence>
<dbReference type="Proteomes" id="UP000829999">
    <property type="component" value="Chromosome 2"/>
</dbReference>
<evidence type="ECO:0000256" key="8">
    <source>
        <dbReference type="ARBA" id="ARBA00022853"/>
    </source>
</evidence>
<comment type="catalytic activity">
    <reaction evidence="12 13">
        <text>N(6)-acetyl-L-lysyl-[histone] + H2O = L-lysyl-[histone] + acetate</text>
        <dbReference type="Rhea" id="RHEA:58196"/>
        <dbReference type="Rhea" id="RHEA-COMP:9845"/>
        <dbReference type="Rhea" id="RHEA-COMP:11338"/>
        <dbReference type="ChEBI" id="CHEBI:15377"/>
        <dbReference type="ChEBI" id="CHEBI:29969"/>
        <dbReference type="ChEBI" id="CHEBI:30089"/>
        <dbReference type="ChEBI" id="CHEBI:61930"/>
        <dbReference type="EC" id="3.5.1.98"/>
    </reaction>
</comment>
<keyword evidence="18" id="KW-1185">Reference proteome</keyword>
<feature type="binding site" evidence="15">
    <location>
        <position position="485"/>
    </location>
    <ligand>
        <name>Zn(2+)</name>
        <dbReference type="ChEBI" id="CHEBI:29105"/>
    </ligand>
</feature>
<keyword evidence="4 13" id="KW-0678">Repressor</keyword>
<keyword evidence="7 15" id="KW-0862">Zinc</keyword>
<evidence type="ECO:0000256" key="2">
    <source>
        <dbReference type="ARBA" id="ARBA00007738"/>
    </source>
</evidence>
<comment type="subcellular location">
    <subcellularLocation>
        <location evidence="1 13">Nucleus</location>
    </subcellularLocation>
</comment>
<dbReference type="GO" id="GO:0000118">
    <property type="term" value="C:histone deacetylase complex"/>
    <property type="evidence" value="ECO:0007669"/>
    <property type="project" value="TreeGrafter"/>
</dbReference>
<feature type="compositionally biased region" description="Basic and acidic residues" evidence="16">
    <location>
        <begin position="140"/>
        <end position="167"/>
    </location>
</feature>
<dbReference type="InterPro" id="IPR046949">
    <property type="entry name" value="HDAC4/5/7/9"/>
</dbReference>